<dbReference type="Gene3D" id="1.25.40.10">
    <property type="entry name" value="Tetratricopeptide repeat domain"/>
    <property type="match status" value="4"/>
</dbReference>
<dbReference type="InterPro" id="IPR000719">
    <property type="entry name" value="Prot_kinase_dom"/>
</dbReference>
<dbReference type="SUPFAM" id="SSF48452">
    <property type="entry name" value="TPR-like"/>
    <property type="match status" value="2"/>
</dbReference>
<dbReference type="Pfam" id="PF13414">
    <property type="entry name" value="TPR_11"/>
    <property type="match status" value="1"/>
</dbReference>
<dbReference type="InterPro" id="IPR001245">
    <property type="entry name" value="Ser-Thr/Tyr_kinase_cat_dom"/>
</dbReference>
<evidence type="ECO:0000256" key="4">
    <source>
        <dbReference type="SAM" id="MobiDB-lite"/>
    </source>
</evidence>
<feature type="compositionally biased region" description="Polar residues" evidence="4">
    <location>
        <begin position="401"/>
        <end position="411"/>
    </location>
</feature>
<organism evidence="6 7">
    <name type="scientific">Tetrahymena thermophila (strain SB210)</name>
    <dbReference type="NCBI Taxonomy" id="312017"/>
    <lineage>
        <taxon>Eukaryota</taxon>
        <taxon>Sar</taxon>
        <taxon>Alveolata</taxon>
        <taxon>Ciliophora</taxon>
        <taxon>Intramacronucleata</taxon>
        <taxon>Oligohymenophorea</taxon>
        <taxon>Hymenostomatida</taxon>
        <taxon>Tetrahymenina</taxon>
        <taxon>Tetrahymenidae</taxon>
        <taxon>Tetrahymena</taxon>
    </lineage>
</organism>
<evidence type="ECO:0000259" key="5">
    <source>
        <dbReference type="PROSITE" id="PS50011"/>
    </source>
</evidence>
<dbReference type="EMBL" id="GG662720">
    <property type="protein sequence ID" value="EAR86545.1"/>
    <property type="molecule type" value="Genomic_DNA"/>
</dbReference>
<dbReference type="InterPro" id="IPR011990">
    <property type="entry name" value="TPR-like_helical_dom_sf"/>
</dbReference>
<feature type="domain" description="Protein kinase" evidence="5">
    <location>
        <begin position="116"/>
        <end position="455"/>
    </location>
</feature>
<evidence type="ECO:0000256" key="1">
    <source>
        <dbReference type="ARBA" id="ARBA00022737"/>
    </source>
</evidence>
<dbReference type="RefSeq" id="XP_976974.1">
    <property type="nucleotide sequence ID" value="XM_971881.2"/>
</dbReference>
<dbReference type="PROSITE" id="PS50011">
    <property type="entry name" value="PROTEIN_KINASE_DOM"/>
    <property type="match status" value="1"/>
</dbReference>
<feature type="repeat" description="TPR" evidence="3">
    <location>
        <begin position="606"/>
        <end position="639"/>
    </location>
</feature>
<evidence type="ECO:0000256" key="3">
    <source>
        <dbReference type="PROSITE-ProRule" id="PRU00339"/>
    </source>
</evidence>
<evidence type="ECO:0000313" key="7">
    <source>
        <dbReference type="Proteomes" id="UP000009168"/>
    </source>
</evidence>
<dbReference type="GeneID" id="7828704"/>
<keyword evidence="1" id="KW-0677">Repeat</keyword>
<dbReference type="InterPro" id="IPR050498">
    <property type="entry name" value="Ycf3"/>
</dbReference>
<sequence length="917" mass="105377">MGCCCGKKPIQRKQVDPPVEQKQPQRYEVQEEVRQAPKQPVESKKEEVIVIEEQEEIKIVQEKRREEPVAVKAAPPIPKDTYTLSDVDQIPGAHKLNEKEKYNVFRAMLILDSKGYKILQITTVISFGVVINAESKEGRVVCMKILFHDEQLLPTNGNEEEQKRILQKELEVIQRAHDSAVKDTKGYGKRVLKYKSHFIENGKSIENTNLKNKSNDLILFVEQEDSVNSTLQEFINQNRGKLNPRSFLLVAQDLIWGMQHLHNQKLVNRTLNPDKILVSSDGKTFKYCDFRDINLADNNQQIKNLTKTKLEKDIQLQSPQIQHILKNNPSNLYTNAPTDIWIMGASLAQLSDMDQKQFNQFSAPENNKLFVGDDEQTKAKLQKEALFQAIAALQASFSNKSQVKSSYNPSDSKLKNQFPGSSKLNEDCNELLSEILEIDEQERLMHKISSRMDYLALKYHLNAIQPRHLPDYIKGKQIKTSNDRQDIQKLEQQVAANPSNAQDHAKLASCIFQYDKDNIKKGIDHINKAIQLEPNNSDYYNIQGCLYEKALMIEEAEKSFKIAVEKDPSSSLAYHNLGYMNQKIYQNNEEAVKYYQKAVEKNSRAESSLFNIAVAYKDQKKFAEAKQQYEKLLKINPNDSQIYNNLGFLYVENPQLRGSEQERETEPEALFKKALEINPKDICALVNLSQAQLQKDAGFEMHQDEIIKNLAYAEKISPKHAYIYYVKGLMEMIKSEPNWQNALDNFNKALQFNPAFSLAAYQIGLIQYEVQTLNKPLSESIQHYEKAIILDRNNYYAYYSLAIAIEDQLKSTHSQAEVSKLRAKCLVNYQKAIQVKPDYIEALNNIAVFIKTVSLQENKLKKNSKEYEIAEYFLKQAEGLAPNHKIIIDNLEKLYNEVQQEDLAQQKAIKSILAGEE</sequence>
<feature type="region of interest" description="Disordered" evidence="4">
    <location>
        <begin position="401"/>
        <end position="420"/>
    </location>
</feature>
<dbReference type="GO" id="GO:0005524">
    <property type="term" value="F:ATP binding"/>
    <property type="evidence" value="ECO:0007669"/>
    <property type="project" value="InterPro"/>
</dbReference>
<reference evidence="7" key="1">
    <citation type="journal article" date="2006" name="PLoS Biol.">
        <title>Macronuclear genome sequence of the ciliate Tetrahymena thermophila, a model eukaryote.</title>
        <authorList>
            <person name="Eisen J.A."/>
            <person name="Coyne R.S."/>
            <person name="Wu M."/>
            <person name="Wu D."/>
            <person name="Thiagarajan M."/>
            <person name="Wortman J.R."/>
            <person name="Badger J.H."/>
            <person name="Ren Q."/>
            <person name="Amedeo P."/>
            <person name="Jones K.M."/>
            <person name="Tallon L.J."/>
            <person name="Delcher A.L."/>
            <person name="Salzberg S.L."/>
            <person name="Silva J.C."/>
            <person name="Haas B.J."/>
            <person name="Majoros W.H."/>
            <person name="Farzad M."/>
            <person name="Carlton J.M."/>
            <person name="Smith R.K. Jr."/>
            <person name="Garg J."/>
            <person name="Pearlman R.E."/>
            <person name="Karrer K.M."/>
            <person name="Sun L."/>
            <person name="Manning G."/>
            <person name="Elde N.C."/>
            <person name="Turkewitz A.P."/>
            <person name="Asai D.J."/>
            <person name="Wilkes D.E."/>
            <person name="Wang Y."/>
            <person name="Cai H."/>
            <person name="Collins K."/>
            <person name="Stewart B.A."/>
            <person name="Lee S.R."/>
            <person name="Wilamowska K."/>
            <person name="Weinberg Z."/>
            <person name="Ruzzo W.L."/>
            <person name="Wloga D."/>
            <person name="Gaertig J."/>
            <person name="Frankel J."/>
            <person name="Tsao C.-C."/>
            <person name="Gorovsky M.A."/>
            <person name="Keeling P.J."/>
            <person name="Waller R.F."/>
            <person name="Patron N.J."/>
            <person name="Cherry J.M."/>
            <person name="Stover N.A."/>
            <person name="Krieger C.J."/>
            <person name="del Toro C."/>
            <person name="Ryder H.F."/>
            <person name="Williamson S.C."/>
            <person name="Barbeau R.A."/>
            <person name="Hamilton E.P."/>
            <person name="Orias E."/>
        </authorList>
    </citation>
    <scope>NUCLEOTIDE SEQUENCE [LARGE SCALE GENOMIC DNA]</scope>
    <source>
        <strain evidence="7">SB210</strain>
    </source>
</reference>
<feature type="compositionally biased region" description="Basic and acidic residues" evidence="4">
    <location>
        <begin position="23"/>
        <end position="38"/>
    </location>
</feature>
<dbReference type="OrthoDB" id="418911at2759"/>
<dbReference type="Pfam" id="PF07714">
    <property type="entry name" value="PK_Tyr_Ser-Thr"/>
    <property type="match status" value="1"/>
</dbReference>
<dbReference type="InterPro" id="IPR011009">
    <property type="entry name" value="Kinase-like_dom_sf"/>
</dbReference>
<dbReference type="PANTHER" id="PTHR44858:SF1">
    <property type="entry name" value="UDP-N-ACETYLGLUCOSAMINE--PEPTIDE N-ACETYLGLUCOSAMINYLTRANSFERASE SPINDLY-RELATED"/>
    <property type="match status" value="1"/>
</dbReference>
<dbReference type="KEGG" id="tet:TTHERM_00031760"/>
<name>Q22MP6_TETTS</name>
<dbReference type="HOGENOM" id="CLU_317740_0_0_1"/>
<dbReference type="AlphaFoldDB" id="Q22MP6"/>
<dbReference type="PANTHER" id="PTHR44858">
    <property type="entry name" value="TETRATRICOPEPTIDE REPEAT PROTEIN 6"/>
    <property type="match status" value="1"/>
</dbReference>
<gene>
    <name evidence="6" type="ORF">TTHERM_00031760</name>
</gene>
<dbReference type="InParanoid" id="Q22MP6"/>
<evidence type="ECO:0000256" key="2">
    <source>
        <dbReference type="ARBA" id="ARBA00022803"/>
    </source>
</evidence>
<dbReference type="InterPro" id="IPR019734">
    <property type="entry name" value="TPR_rpt"/>
</dbReference>
<dbReference type="eggNOG" id="KOG4626">
    <property type="taxonomic scope" value="Eukaryota"/>
</dbReference>
<accession>Q22MP6</accession>
<dbReference type="PROSITE" id="PS50005">
    <property type="entry name" value="TPR"/>
    <property type="match status" value="1"/>
</dbReference>
<keyword evidence="7" id="KW-1185">Reference proteome</keyword>
<dbReference type="SMART" id="SM00028">
    <property type="entry name" value="TPR"/>
    <property type="match status" value="7"/>
</dbReference>
<dbReference type="Proteomes" id="UP000009168">
    <property type="component" value="Unassembled WGS sequence"/>
</dbReference>
<proteinExistence type="predicted"/>
<dbReference type="GO" id="GO:0004672">
    <property type="term" value="F:protein kinase activity"/>
    <property type="evidence" value="ECO:0007669"/>
    <property type="project" value="InterPro"/>
</dbReference>
<feature type="region of interest" description="Disordered" evidence="4">
    <location>
        <begin position="1"/>
        <end position="38"/>
    </location>
</feature>
<protein>
    <submittedName>
        <fullName evidence="6">Tetratricopeptide repeat protein</fullName>
    </submittedName>
</protein>
<dbReference type="Gene3D" id="1.10.510.10">
    <property type="entry name" value="Transferase(Phosphotransferase) domain 1"/>
    <property type="match status" value="1"/>
</dbReference>
<evidence type="ECO:0000313" key="6">
    <source>
        <dbReference type="EMBL" id="EAR86545.1"/>
    </source>
</evidence>
<dbReference type="SMART" id="SM00220">
    <property type="entry name" value="S_TKc"/>
    <property type="match status" value="1"/>
</dbReference>
<dbReference type="SUPFAM" id="SSF56112">
    <property type="entry name" value="Protein kinase-like (PK-like)"/>
    <property type="match status" value="1"/>
</dbReference>
<keyword evidence="2 3" id="KW-0802">TPR repeat</keyword>